<organism evidence="3 4">
    <name type="scientific">Streptomyces hazeniae</name>
    <dbReference type="NCBI Taxonomy" id="3075538"/>
    <lineage>
        <taxon>Bacteria</taxon>
        <taxon>Bacillati</taxon>
        <taxon>Actinomycetota</taxon>
        <taxon>Actinomycetes</taxon>
        <taxon>Kitasatosporales</taxon>
        <taxon>Streptomycetaceae</taxon>
        <taxon>Streptomyces</taxon>
    </lineage>
</organism>
<evidence type="ECO:0000256" key="2">
    <source>
        <dbReference type="SAM" id="SignalP"/>
    </source>
</evidence>
<feature type="signal peptide" evidence="2">
    <location>
        <begin position="1"/>
        <end position="25"/>
    </location>
</feature>
<evidence type="ECO:0000313" key="4">
    <source>
        <dbReference type="Proteomes" id="UP001183414"/>
    </source>
</evidence>
<feature type="transmembrane region" description="Helical" evidence="1">
    <location>
        <begin position="103"/>
        <end position="122"/>
    </location>
</feature>
<feature type="chain" id="PRO_5047336711" description="Integral membrane protein" evidence="2">
    <location>
        <begin position="26"/>
        <end position="235"/>
    </location>
</feature>
<comment type="caution">
    <text evidence="3">The sequence shown here is derived from an EMBL/GenBank/DDBJ whole genome shotgun (WGS) entry which is preliminary data.</text>
</comment>
<dbReference type="RefSeq" id="WP_311675429.1">
    <property type="nucleotide sequence ID" value="NZ_JAVREQ010000026.1"/>
</dbReference>
<accession>A0ABU2NYP9</accession>
<keyword evidence="1" id="KW-0472">Membrane</keyword>
<evidence type="ECO:0000313" key="3">
    <source>
        <dbReference type="EMBL" id="MDT0381756.1"/>
    </source>
</evidence>
<evidence type="ECO:0008006" key="5">
    <source>
        <dbReference type="Google" id="ProtNLM"/>
    </source>
</evidence>
<keyword evidence="4" id="KW-1185">Reference proteome</keyword>
<protein>
    <recommendedName>
        <fullName evidence="5">Integral membrane protein</fullName>
    </recommendedName>
</protein>
<name>A0ABU2NYP9_9ACTN</name>
<reference evidence="4" key="1">
    <citation type="submission" date="2023-07" db="EMBL/GenBank/DDBJ databases">
        <title>30 novel species of actinomycetes from the DSMZ collection.</title>
        <authorList>
            <person name="Nouioui I."/>
        </authorList>
    </citation>
    <scope>NUCLEOTIDE SEQUENCE [LARGE SCALE GENOMIC DNA]</scope>
    <source>
        <strain evidence="4">DSM 42041</strain>
    </source>
</reference>
<keyword evidence="1" id="KW-1133">Transmembrane helix</keyword>
<keyword evidence="2" id="KW-0732">Signal</keyword>
<feature type="transmembrane region" description="Helical" evidence="1">
    <location>
        <begin position="70"/>
        <end position="97"/>
    </location>
</feature>
<dbReference type="Proteomes" id="UP001183414">
    <property type="component" value="Unassembled WGS sequence"/>
</dbReference>
<keyword evidence="1" id="KW-0812">Transmembrane</keyword>
<dbReference type="EMBL" id="JAVREQ010000026">
    <property type="protein sequence ID" value="MDT0381756.1"/>
    <property type="molecule type" value="Genomic_DNA"/>
</dbReference>
<proteinExistence type="predicted"/>
<gene>
    <name evidence="3" type="ORF">RM572_23630</name>
</gene>
<evidence type="ECO:0000256" key="1">
    <source>
        <dbReference type="SAM" id="Phobius"/>
    </source>
</evidence>
<sequence length="235" mass="24971">MSRAVKRTPGALAAVVASRSGRALASVAGAVRAAVPVPLRRLLWHELLLWASLLRWVARRPQGVGPGDTAVAYAGAQAAMAWGLLFVSVVETVALAFLIPWPLVHAVLLVVDVWGVFFVVGLHASCVVRPHVVGADGSLRVRYGALVDVTVPAHLIVSARVDRRYPTGSLLHLGADDAVDLIVGSSTTVTVRLAEPVAFRRPLGRTARARTLRFHADEPGPLVAALAPREPEAKR</sequence>